<dbReference type="AlphaFoldDB" id="A0A2Z7C077"/>
<keyword evidence="2" id="KW-0479">Metal-binding</keyword>
<keyword evidence="5" id="KW-0238">DNA-binding</keyword>
<keyword evidence="7" id="KW-0472">Membrane</keyword>
<dbReference type="InterPro" id="IPR012337">
    <property type="entry name" value="RNaseH-like_sf"/>
</dbReference>
<dbReference type="PANTHER" id="PTHR46481">
    <property type="entry name" value="ZINC FINGER BED DOMAIN-CONTAINING PROTEIN 4"/>
    <property type="match status" value="1"/>
</dbReference>
<evidence type="ECO:0008006" key="12">
    <source>
        <dbReference type="Google" id="ProtNLM"/>
    </source>
</evidence>
<protein>
    <recommendedName>
        <fullName evidence="12">HAT C-terminal dimerisation domain-containing protein</fullName>
    </recommendedName>
</protein>
<dbReference type="GO" id="GO:0003677">
    <property type="term" value="F:DNA binding"/>
    <property type="evidence" value="ECO:0007669"/>
    <property type="project" value="UniProtKB-KW"/>
</dbReference>
<sequence>MGITCHWIDNALNIQKHLLAYRCFNDPHTAQNISHLVFLILEEYGLTSKFFSISFDNASANTCSIDELIRICQPSIGGKFFHIRCTCHIFNLCVQDGLRSLETYIKPIRTAIHYLWTHPQVMKQWGRFCKVNGMRAKRFAREVPTRWNSTYKIFLSTFEYKELLCGFFGQVVQSSSLYLFSNQWNICTTICEILKVFSDATDQLSGVYYPTCHLVVTHLCNVAYIFCEHLNSNELPLIECIISMKTKWEKYFLNIPDIFLCAIVLDPRLKLDGLGELLTLYYDSLNPITDTCPSSSMIISSVRHSLTEIYTEYNQKYGSQVATQTQHTTSNIITSRLTKAQNLICDRTKRPRGSSSSNLELENYLTTTFDFSATDEEDTFDILRWWAQKKQVYPILSLMAKEILACPVSTVAMEQAFSIRGNTLDERRSTTRPENLEAQCLLNDWSRAASRTQDQDETNDDEDTEALLEQQLEEEALVNVISQVICILTFYLYLLLSIVISTYLYN</sequence>
<name>A0A2Z7C077_9LAMI</name>
<evidence type="ECO:0000256" key="1">
    <source>
        <dbReference type="ARBA" id="ARBA00004123"/>
    </source>
</evidence>
<dbReference type="GO" id="GO:0005634">
    <property type="term" value="C:nucleus"/>
    <property type="evidence" value="ECO:0007669"/>
    <property type="project" value="UniProtKB-SubCell"/>
</dbReference>
<accession>A0A2Z7C077</accession>
<feature type="domain" description="HAT C-terminal dimerisation" evidence="8">
    <location>
        <begin position="360"/>
        <end position="445"/>
    </location>
</feature>
<keyword evidence="7" id="KW-0812">Transmembrane</keyword>
<dbReference type="SUPFAM" id="SSF53098">
    <property type="entry name" value="Ribonuclease H-like"/>
    <property type="match status" value="1"/>
</dbReference>
<dbReference type="EMBL" id="KV000488">
    <property type="protein sequence ID" value="KZV40221.1"/>
    <property type="molecule type" value="Genomic_DNA"/>
</dbReference>
<dbReference type="PANTHER" id="PTHR46481:SF10">
    <property type="entry name" value="ZINC FINGER BED DOMAIN-CONTAINING PROTEIN 39"/>
    <property type="match status" value="1"/>
</dbReference>
<dbReference type="Pfam" id="PF14372">
    <property type="entry name" value="hAT-like_RNase-H"/>
    <property type="match status" value="1"/>
</dbReference>
<keyword evidence="4" id="KW-0862">Zinc</keyword>
<evidence type="ECO:0000256" key="4">
    <source>
        <dbReference type="ARBA" id="ARBA00022833"/>
    </source>
</evidence>
<proteinExistence type="predicted"/>
<dbReference type="OrthoDB" id="1514276at2759"/>
<evidence type="ECO:0000256" key="7">
    <source>
        <dbReference type="SAM" id="Phobius"/>
    </source>
</evidence>
<evidence type="ECO:0000259" key="9">
    <source>
        <dbReference type="Pfam" id="PF14372"/>
    </source>
</evidence>
<evidence type="ECO:0000259" key="8">
    <source>
        <dbReference type="Pfam" id="PF05699"/>
    </source>
</evidence>
<keyword evidence="6" id="KW-0539">Nucleus</keyword>
<feature type="domain" description="hAT-like transposase RNase-H fold" evidence="9">
    <location>
        <begin position="206"/>
        <end position="313"/>
    </location>
</feature>
<gene>
    <name evidence="10" type="ORF">F511_15934</name>
</gene>
<evidence type="ECO:0000256" key="3">
    <source>
        <dbReference type="ARBA" id="ARBA00022771"/>
    </source>
</evidence>
<evidence type="ECO:0000256" key="2">
    <source>
        <dbReference type="ARBA" id="ARBA00022723"/>
    </source>
</evidence>
<keyword evidence="7" id="KW-1133">Transmembrane helix</keyword>
<dbReference type="InterPro" id="IPR052035">
    <property type="entry name" value="ZnF_BED_domain_contain"/>
</dbReference>
<keyword evidence="3" id="KW-0863">Zinc-finger</keyword>
<feature type="transmembrane region" description="Helical" evidence="7">
    <location>
        <begin position="480"/>
        <end position="505"/>
    </location>
</feature>
<dbReference type="GO" id="GO:0046983">
    <property type="term" value="F:protein dimerization activity"/>
    <property type="evidence" value="ECO:0007669"/>
    <property type="project" value="InterPro"/>
</dbReference>
<keyword evidence="11" id="KW-1185">Reference proteome</keyword>
<evidence type="ECO:0000256" key="5">
    <source>
        <dbReference type="ARBA" id="ARBA00023125"/>
    </source>
</evidence>
<reference evidence="10 11" key="1">
    <citation type="journal article" date="2015" name="Proc. Natl. Acad. Sci. U.S.A.">
        <title>The resurrection genome of Boea hygrometrica: A blueprint for survival of dehydration.</title>
        <authorList>
            <person name="Xiao L."/>
            <person name="Yang G."/>
            <person name="Zhang L."/>
            <person name="Yang X."/>
            <person name="Zhao S."/>
            <person name="Ji Z."/>
            <person name="Zhou Q."/>
            <person name="Hu M."/>
            <person name="Wang Y."/>
            <person name="Chen M."/>
            <person name="Xu Y."/>
            <person name="Jin H."/>
            <person name="Xiao X."/>
            <person name="Hu G."/>
            <person name="Bao F."/>
            <person name="Hu Y."/>
            <person name="Wan P."/>
            <person name="Li L."/>
            <person name="Deng X."/>
            <person name="Kuang T."/>
            <person name="Xiang C."/>
            <person name="Zhu J.K."/>
            <person name="Oliver M.J."/>
            <person name="He Y."/>
        </authorList>
    </citation>
    <scope>NUCLEOTIDE SEQUENCE [LARGE SCALE GENOMIC DNA]</scope>
    <source>
        <strain evidence="11">cv. XS01</strain>
    </source>
</reference>
<dbReference type="GO" id="GO:0008270">
    <property type="term" value="F:zinc ion binding"/>
    <property type="evidence" value="ECO:0007669"/>
    <property type="project" value="UniProtKB-KW"/>
</dbReference>
<dbReference type="Proteomes" id="UP000250235">
    <property type="component" value="Unassembled WGS sequence"/>
</dbReference>
<dbReference type="InterPro" id="IPR025525">
    <property type="entry name" value="hAT-like_transposase_RNase-H"/>
</dbReference>
<evidence type="ECO:0000256" key="6">
    <source>
        <dbReference type="ARBA" id="ARBA00023242"/>
    </source>
</evidence>
<evidence type="ECO:0000313" key="11">
    <source>
        <dbReference type="Proteomes" id="UP000250235"/>
    </source>
</evidence>
<dbReference type="InterPro" id="IPR008906">
    <property type="entry name" value="HATC_C_dom"/>
</dbReference>
<evidence type="ECO:0000313" key="10">
    <source>
        <dbReference type="EMBL" id="KZV40221.1"/>
    </source>
</evidence>
<organism evidence="10 11">
    <name type="scientific">Dorcoceras hygrometricum</name>
    <dbReference type="NCBI Taxonomy" id="472368"/>
    <lineage>
        <taxon>Eukaryota</taxon>
        <taxon>Viridiplantae</taxon>
        <taxon>Streptophyta</taxon>
        <taxon>Embryophyta</taxon>
        <taxon>Tracheophyta</taxon>
        <taxon>Spermatophyta</taxon>
        <taxon>Magnoliopsida</taxon>
        <taxon>eudicotyledons</taxon>
        <taxon>Gunneridae</taxon>
        <taxon>Pentapetalae</taxon>
        <taxon>asterids</taxon>
        <taxon>lamiids</taxon>
        <taxon>Lamiales</taxon>
        <taxon>Gesneriaceae</taxon>
        <taxon>Didymocarpoideae</taxon>
        <taxon>Trichosporeae</taxon>
        <taxon>Loxocarpinae</taxon>
        <taxon>Dorcoceras</taxon>
    </lineage>
</organism>
<comment type="subcellular location">
    <subcellularLocation>
        <location evidence="1">Nucleus</location>
    </subcellularLocation>
</comment>
<dbReference type="Pfam" id="PF05699">
    <property type="entry name" value="Dimer_Tnp_hAT"/>
    <property type="match status" value="1"/>
</dbReference>